<sequence>MTVLAAPPTLAERIAAQLPFPAVMAVPDGEGEWVGFDDLLTGDAMRGQFARLAERAGAPAEVQVTHVVGWLAAAVINPLVVARRTAGVVPLLDPAETMVRCDPGGWFNAVAIGDPTPATEGDLDAVLLRHLTELFAPVVAFALPHSRLGRRTIWAVISDRVVQALYPADPADPGVHEARTGLEALFAGCGPLEQRRRWTSVVLPAGREALAPVAAACCLSYKSDEGVYCERVCPKTTEAERAAEIREFCTGK</sequence>
<comment type="caution">
    <text evidence="1">The sequence shown here is derived from an EMBL/GenBank/DDBJ whole genome shotgun (WGS) entry which is preliminary data.</text>
</comment>
<dbReference type="RefSeq" id="WP_184787369.1">
    <property type="nucleotide sequence ID" value="NZ_BONT01000088.1"/>
</dbReference>
<dbReference type="EMBL" id="JACHGT010000004">
    <property type="protein sequence ID" value="MBB6034522.1"/>
    <property type="molecule type" value="Genomic_DNA"/>
</dbReference>
<dbReference type="AlphaFoldDB" id="A0A841FLW3"/>
<name>A0A841FLW3_9ACTN</name>
<evidence type="ECO:0008006" key="3">
    <source>
        <dbReference type="Google" id="ProtNLM"/>
    </source>
</evidence>
<dbReference type="Proteomes" id="UP000548476">
    <property type="component" value="Unassembled WGS sequence"/>
</dbReference>
<proteinExistence type="predicted"/>
<accession>A0A841FLW3</accession>
<organism evidence="1 2">
    <name type="scientific">Phytomonospora endophytica</name>
    <dbReference type="NCBI Taxonomy" id="714109"/>
    <lineage>
        <taxon>Bacteria</taxon>
        <taxon>Bacillati</taxon>
        <taxon>Actinomycetota</taxon>
        <taxon>Actinomycetes</taxon>
        <taxon>Micromonosporales</taxon>
        <taxon>Micromonosporaceae</taxon>
        <taxon>Phytomonospora</taxon>
    </lineage>
</organism>
<protein>
    <recommendedName>
        <fullName evidence="3">Ferric iron reductase FhuF-like transporter</fullName>
    </recommendedName>
</protein>
<gene>
    <name evidence="1" type="ORF">HNR73_002372</name>
</gene>
<reference evidence="1 2" key="1">
    <citation type="submission" date="2020-08" db="EMBL/GenBank/DDBJ databases">
        <title>Genomic Encyclopedia of Type Strains, Phase IV (KMG-IV): sequencing the most valuable type-strain genomes for metagenomic binning, comparative biology and taxonomic classification.</title>
        <authorList>
            <person name="Goeker M."/>
        </authorList>
    </citation>
    <scope>NUCLEOTIDE SEQUENCE [LARGE SCALE GENOMIC DNA]</scope>
    <source>
        <strain evidence="1 2">YIM 65646</strain>
    </source>
</reference>
<keyword evidence="2" id="KW-1185">Reference proteome</keyword>
<evidence type="ECO:0000313" key="2">
    <source>
        <dbReference type="Proteomes" id="UP000548476"/>
    </source>
</evidence>
<evidence type="ECO:0000313" key="1">
    <source>
        <dbReference type="EMBL" id="MBB6034522.1"/>
    </source>
</evidence>